<dbReference type="Pfam" id="PF01841">
    <property type="entry name" value="Transglut_core"/>
    <property type="match status" value="1"/>
</dbReference>
<dbReference type="AlphaFoldDB" id="A0A917J383"/>
<feature type="chain" id="PRO_5038008031" description="Transglutaminase-like domain-containing protein" evidence="1">
    <location>
        <begin position="22"/>
        <end position="670"/>
    </location>
</feature>
<dbReference type="EMBL" id="BMIB01000004">
    <property type="protein sequence ID" value="GGH74813.1"/>
    <property type="molecule type" value="Genomic_DNA"/>
</dbReference>
<comment type="caution">
    <text evidence="3">The sequence shown here is derived from an EMBL/GenBank/DDBJ whole genome shotgun (WGS) entry which is preliminary data.</text>
</comment>
<evidence type="ECO:0000259" key="2">
    <source>
        <dbReference type="Pfam" id="PF01841"/>
    </source>
</evidence>
<protein>
    <recommendedName>
        <fullName evidence="2">Transglutaminase-like domain-containing protein</fullName>
    </recommendedName>
</protein>
<keyword evidence="4" id="KW-1185">Reference proteome</keyword>
<evidence type="ECO:0000313" key="4">
    <source>
        <dbReference type="Proteomes" id="UP000627292"/>
    </source>
</evidence>
<dbReference type="RefSeq" id="WP_188955242.1">
    <property type="nucleotide sequence ID" value="NZ_BMIB01000004.1"/>
</dbReference>
<name>A0A917J383_9BACT</name>
<gene>
    <name evidence="3" type="ORF">GCM10011379_37770</name>
</gene>
<organism evidence="3 4">
    <name type="scientific">Filimonas zeae</name>
    <dbReference type="NCBI Taxonomy" id="1737353"/>
    <lineage>
        <taxon>Bacteria</taxon>
        <taxon>Pseudomonadati</taxon>
        <taxon>Bacteroidota</taxon>
        <taxon>Chitinophagia</taxon>
        <taxon>Chitinophagales</taxon>
        <taxon>Chitinophagaceae</taxon>
        <taxon>Filimonas</taxon>
    </lineage>
</organism>
<dbReference type="Gene3D" id="2.60.120.1130">
    <property type="match status" value="1"/>
</dbReference>
<proteinExistence type="predicted"/>
<feature type="domain" description="Transglutaminase-like" evidence="2">
    <location>
        <begin position="321"/>
        <end position="397"/>
    </location>
</feature>
<evidence type="ECO:0000313" key="3">
    <source>
        <dbReference type="EMBL" id="GGH74813.1"/>
    </source>
</evidence>
<sequence length="670" mass="75960">MTCKKLLVAACGFLWLGTAFAQKNRPKFKFGDVKPEDFAPSAYSVDSTADAVYLFDGGSSSFVGNNSGYFSVVFKEHVRIRLLNKNAFDLATVELNLYGKNESAQKLNELEVCTYNLENGKVVATKLDRSSLFKDKADGVNTSKFTFPAIKEGSIIEYSYQVVSPGMHYIRPWYYQGNYPRLWSEYEVTIPVLFDFVFVKQGYHPYAIDTAKVSYSSLYITDPGTAGQASQTYTWSGNTVNSIWAMKDVPALKKEPYTTTVGNHVAKIEFQLSAIRFPDQPVKRYLSSWEEAASERLKDEDFGLALGERNAWMTDELKQVAGSVAGLEAVKKVYYHVRDHYSCDDDEAIWLSQASLKKIYQNKKGNVADINLLLTAMYRNLGYEADPVMLSTRDNGKVVESYPIMNKFNYVLCRVRAGDNYYLLDATQPDMGFGKIPGKCYNGSGRIISDQPFLVQLSADSLKESSLTSVFLINSDNGILGTVTSNEGYFASAGIRSKLRKVKEEEFFKDIKKSYSWEVEIANSGVDSLKILEEPVSYHYDLNFSWNDGELVYFSPIIGGALYKENPFRAAERLYPVEMPYCIDETYVLNMEVPKGYKVEELPKSTRVNLNETEGKYEYIVAASADRIQLRSRLVLNRATFMPEDYQTLRDFYTYVVKKQSEKIVFKKIN</sequence>
<accession>A0A917J383</accession>
<dbReference type="Gene3D" id="3.10.620.30">
    <property type="match status" value="1"/>
</dbReference>
<feature type="signal peptide" evidence="1">
    <location>
        <begin position="1"/>
        <end position="21"/>
    </location>
</feature>
<reference evidence="3" key="1">
    <citation type="journal article" date="2014" name="Int. J. Syst. Evol. Microbiol.">
        <title>Complete genome sequence of Corynebacterium casei LMG S-19264T (=DSM 44701T), isolated from a smear-ripened cheese.</title>
        <authorList>
            <consortium name="US DOE Joint Genome Institute (JGI-PGF)"/>
            <person name="Walter F."/>
            <person name="Albersmeier A."/>
            <person name="Kalinowski J."/>
            <person name="Ruckert C."/>
        </authorList>
    </citation>
    <scope>NUCLEOTIDE SEQUENCE</scope>
    <source>
        <strain evidence="3">CGMCC 1.15290</strain>
    </source>
</reference>
<reference evidence="3" key="2">
    <citation type="submission" date="2020-09" db="EMBL/GenBank/DDBJ databases">
        <authorList>
            <person name="Sun Q."/>
            <person name="Zhou Y."/>
        </authorList>
    </citation>
    <scope>NUCLEOTIDE SEQUENCE</scope>
    <source>
        <strain evidence="3">CGMCC 1.15290</strain>
    </source>
</reference>
<dbReference type="Gene3D" id="2.60.40.3140">
    <property type="match status" value="1"/>
</dbReference>
<dbReference type="InterPro" id="IPR002931">
    <property type="entry name" value="Transglutaminase-like"/>
</dbReference>
<dbReference type="Proteomes" id="UP000627292">
    <property type="component" value="Unassembled WGS sequence"/>
</dbReference>
<keyword evidence="1" id="KW-0732">Signal</keyword>
<evidence type="ECO:0000256" key="1">
    <source>
        <dbReference type="SAM" id="SignalP"/>
    </source>
</evidence>